<proteinExistence type="predicted"/>
<dbReference type="EMBL" id="JADFTS010000003">
    <property type="protein sequence ID" value="KAF9614802.1"/>
    <property type="molecule type" value="Genomic_DNA"/>
</dbReference>
<keyword evidence="2" id="KW-1185">Reference proteome</keyword>
<evidence type="ECO:0000313" key="2">
    <source>
        <dbReference type="Proteomes" id="UP000631114"/>
    </source>
</evidence>
<comment type="caution">
    <text evidence="1">The sequence shown here is derived from an EMBL/GenBank/DDBJ whole genome shotgun (WGS) entry which is preliminary data.</text>
</comment>
<name>A0A835IE77_9MAGN</name>
<accession>A0A835IE77</accession>
<protein>
    <submittedName>
        <fullName evidence="1">Uncharacterized protein</fullName>
    </submittedName>
</protein>
<evidence type="ECO:0000313" key="1">
    <source>
        <dbReference type="EMBL" id="KAF9614802.1"/>
    </source>
</evidence>
<dbReference type="Proteomes" id="UP000631114">
    <property type="component" value="Unassembled WGS sequence"/>
</dbReference>
<sequence length="103" mass="11458">MSPKNGIAIYVASRSPLMRVISRIGRKSVDDDNDYETLPNTMKEGGLCIRFGILVWLTFTIVVGHDCSRHQQSSKACHIKTSLIISFEFTALGFDPMTLLAPQ</sequence>
<organism evidence="1 2">
    <name type="scientific">Coptis chinensis</name>
    <dbReference type="NCBI Taxonomy" id="261450"/>
    <lineage>
        <taxon>Eukaryota</taxon>
        <taxon>Viridiplantae</taxon>
        <taxon>Streptophyta</taxon>
        <taxon>Embryophyta</taxon>
        <taxon>Tracheophyta</taxon>
        <taxon>Spermatophyta</taxon>
        <taxon>Magnoliopsida</taxon>
        <taxon>Ranunculales</taxon>
        <taxon>Ranunculaceae</taxon>
        <taxon>Coptidoideae</taxon>
        <taxon>Coptis</taxon>
    </lineage>
</organism>
<dbReference type="AlphaFoldDB" id="A0A835IE77"/>
<reference evidence="1 2" key="1">
    <citation type="submission" date="2020-10" db="EMBL/GenBank/DDBJ databases">
        <title>The Coptis chinensis genome and diversification of protoberbering-type alkaloids.</title>
        <authorList>
            <person name="Wang B."/>
            <person name="Shu S."/>
            <person name="Song C."/>
            <person name="Liu Y."/>
        </authorList>
    </citation>
    <scope>NUCLEOTIDE SEQUENCE [LARGE SCALE GENOMIC DNA]</scope>
    <source>
        <strain evidence="1">HL-2020</strain>
        <tissue evidence="1">Leaf</tissue>
    </source>
</reference>
<gene>
    <name evidence="1" type="ORF">IFM89_020656</name>
</gene>